<proteinExistence type="predicted"/>
<dbReference type="PANTHER" id="PTHR45726:SF3">
    <property type="entry name" value="LEUKOTRIENE A-4 HYDROLASE"/>
    <property type="match status" value="1"/>
</dbReference>
<dbReference type="SUPFAM" id="SSF55486">
    <property type="entry name" value="Metalloproteases ('zincins'), catalytic domain"/>
    <property type="match status" value="1"/>
</dbReference>
<gene>
    <name evidence="2" type="ORF">GCM10022246_09080</name>
</gene>
<accession>A0ABP7P045</accession>
<dbReference type="CDD" id="cd09604">
    <property type="entry name" value="M1_APN_like"/>
    <property type="match status" value="1"/>
</dbReference>
<dbReference type="Pfam" id="PF01433">
    <property type="entry name" value="Peptidase_M1"/>
    <property type="match status" value="1"/>
</dbReference>
<feature type="domain" description="Peptidase M1 membrane alanine aminopeptidase" evidence="1">
    <location>
        <begin position="334"/>
        <end position="530"/>
    </location>
</feature>
<reference evidence="3" key="1">
    <citation type="journal article" date="2019" name="Int. J. Syst. Evol. Microbiol.">
        <title>The Global Catalogue of Microorganisms (GCM) 10K type strain sequencing project: providing services to taxonomists for standard genome sequencing and annotation.</title>
        <authorList>
            <consortium name="The Broad Institute Genomics Platform"/>
            <consortium name="The Broad Institute Genome Sequencing Center for Infectious Disease"/>
            <person name="Wu L."/>
            <person name="Ma J."/>
        </authorList>
    </citation>
    <scope>NUCLEOTIDE SEQUENCE [LARGE SCALE GENOMIC DNA]</scope>
    <source>
        <strain evidence="3">JCM 17338</strain>
    </source>
</reference>
<dbReference type="EMBL" id="BAABAK010000003">
    <property type="protein sequence ID" value="GAA3957495.1"/>
    <property type="molecule type" value="Genomic_DNA"/>
</dbReference>
<dbReference type="InterPro" id="IPR034015">
    <property type="entry name" value="M1_LTA4H"/>
</dbReference>
<keyword evidence="3" id="KW-1185">Reference proteome</keyword>
<name>A0ABP7P045_9SPHI</name>
<organism evidence="2 3">
    <name type="scientific">Pedobacter ginsengiterrae</name>
    <dbReference type="NCBI Taxonomy" id="871696"/>
    <lineage>
        <taxon>Bacteria</taxon>
        <taxon>Pseudomonadati</taxon>
        <taxon>Bacteroidota</taxon>
        <taxon>Sphingobacteriia</taxon>
        <taxon>Sphingobacteriales</taxon>
        <taxon>Sphingobacteriaceae</taxon>
        <taxon>Pedobacter</taxon>
    </lineage>
</organism>
<sequence>MPIRRNNYFTEKLNMQKSFLTILLSLISISIFAQQNYFQQHLTYNIDVTLNDKDKSLKCAETIVYKNNSPSSLEFIWFHIWPNAYKNESTALFQQIRNDTSRKEKLKNVAYGSIDGLNFKVDGKTAKTEAHPNPQYIDIVKVLLPTALKPGDSITISTDFNVKLPSYFSRSGYAETEFMVTQWYPKPAVFDKDGWHEFPYLDMGEFYSEYADYKVNITLPSSYVVGATGVLQNADELRAYKTIGAKNTSTRAGKPTLYAPVNKSDTKKLTYSINNVPDFAWFADKDLVIQYDTVKLASGKVVDAFSYYHNKKNTLWVNSIDYIKDATKKYSQWIGEYEYPVVQAIEGPKNNSSGGMEYPTITLITSPDAKKETLDGVITHEVGHNWFMSMLGNNERMHTWQDEGFNTFYQFRYEAEKYRSNSIFGDAIPAKIKELPADKFLASIYGALTNVPMESAIDTPAADFKTSEEYGLISYAKTALWLYILESQIGQEKFDKAFQAYFSEWKNKHPTPADFKASFEKSLGVNLDKYFELLNQKGKF</sequence>
<evidence type="ECO:0000313" key="3">
    <source>
        <dbReference type="Proteomes" id="UP001501081"/>
    </source>
</evidence>
<comment type="caution">
    <text evidence="2">The sequence shown here is derived from an EMBL/GenBank/DDBJ whole genome shotgun (WGS) entry which is preliminary data.</text>
</comment>
<dbReference type="InterPro" id="IPR014782">
    <property type="entry name" value="Peptidase_M1_dom"/>
</dbReference>
<dbReference type="PANTHER" id="PTHR45726">
    <property type="entry name" value="LEUKOTRIENE A-4 HYDROLASE"/>
    <property type="match status" value="1"/>
</dbReference>
<evidence type="ECO:0000259" key="1">
    <source>
        <dbReference type="Pfam" id="PF01433"/>
    </source>
</evidence>
<dbReference type="Proteomes" id="UP001501081">
    <property type="component" value="Unassembled WGS sequence"/>
</dbReference>
<evidence type="ECO:0000313" key="2">
    <source>
        <dbReference type="EMBL" id="GAA3957495.1"/>
    </source>
</evidence>
<protein>
    <recommendedName>
        <fullName evidence="1">Peptidase M1 membrane alanine aminopeptidase domain-containing protein</fullName>
    </recommendedName>
</protein>
<dbReference type="Gene3D" id="1.10.390.10">
    <property type="entry name" value="Neutral Protease Domain 2"/>
    <property type="match status" value="1"/>
</dbReference>
<dbReference type="InterPro" id="IPR027268">
    <property type="entry name" value="Peptidase_M4/M1_CTD_sf"/>
</dbReference>